<dbReference type="Proteomes" id="UP001249851">
    <property type="component" value="Unassembled WGS sequence"/>
</dbReference>
<dbReference type="PANTHER" id="PTHR32194">
    <property type="entry name" value="METALLOPROTEASE TLDD"/>
    <property type="match status" value="1"/>
</dbReference>
<dbReference type="GO" id="GO:0005839">
    <property type="term" value="C:proteasome core complex"/>
    <property type="evidence" value="ECO:0007669"/>
    <property type="project" value="InterPro"/>
</dbReference>
<dbReference type="Gene3D" id="3.60.20.10">
    <property type="entry name" value="Glutamine Phosphoribosylpyrophosphate, subunit 1, domain 1"/>
    <property type="match status" value="1"/>
</dbReference>
<dbReference type="InterPro" id="IPR001353">
    <property type="entry name" value="Proteasome_sua/b"/>
</dbReference>
<keyword evidence="5" id="KW-0812">Transmembrane</keyword>
<dbReference type="EMBL" id="JARQWQ010000181">
    <property type="protein sequence ID" value="KAK2547490.1"/>
    <property type="molecule type" value="Genomic_DNA"/>
</dbReference>
<dbReference type="InterPro" id="IPR023333">
    <property type="entry name" value="Proteasome_suB-type"/>
</dbReference>
<dbReference type="Pfam" id="PF00227">
    <property type="entry name" value="Proteasome"/>
    <property type="match status" value="1"/>
</dbReference>
<comment type="caution">
    <text evidence="6">The sequence shown here is derived from an EMBL/GenBank/DDBJ whole genome shotgun (WGS) entry which is preliminary data.</text>
</comment>
<keyword evidence="2" id="KW-0888">Threonine protease</keyword>
<name>A0AAD9URV1_ACRCE</name>
<evidence type="ECO:0000313" key="6">
    <source>
        <dbReference type="EMBL" id="KAK2547490.1"/>
    </source>
</evidence>
<keyword evidence="7" id="KW-1185">Reference proteome</keyword>
<protein>
    <submittedName>
        <fullName evidence="6">Proteasome subunit beta type-7</fullName>
    </submittedName>
</protein>
<evidence type="ECO:0000256" key="3">
    <source>
        <dbReference type="ARBA" id="ARBA00022801"/>
    </source>
</evidence>
<feature type="transmembrane region" description="Helical" evidence="5">
    <location>
        <begin position="44"/>
        <end position="63"/>
    </location>
</feature>
<reference evidence="6" key="1">
    <citation type="journal article" date="2023" name="G3 (Bethesda)">
        <title>Whole genome assembly and annotation of the endangered Caribbean coral Acropora cervicornis.</title>
        <authorList>
            <person name="Selwyn J.D."/>
            <person name="Vollmer S.V."/>
        </authorList>
    </citation>
    <scope>NUCLEOTIDE SEQUENCE</scope>
    <source>
        <strain evidence="6">K2</strain>
    </source>
</reference>
<evidence type="ECO:0000256" key="5">
    <source>
        <dbReference type="SAM" id="Phobius"/>
    </source>
</evidence>
<keyword evidence="4" id="KW-0539">Nucleus</keyword>
<dbReference type="GO" id="GO:0005737">
    <property type="term" value="C:cytoplasm"/>
    <property type="evidence" value="ECO:0007669"/>
    <property type="project" value="TreeGrafter"/>
</dbReference>
<dbReference type="InterPro" id="IPR029055">
    <property type="entry name" value="Ntn_hydrolases_N"/>
</dbReference>
<proteinExistence type="predicted"/>
<evidence type="ECO:0000256" key="2">
    <source>
        <dbReference type="ARBA" id="ARBA00022698"/>
    </source>
</evidence>
<organism evidence="6 7">
    <name type="scientific">Acropora cervicornis</name>
    <name type="common">Staghorn coral</name>
    <dbReference type="NCBI Taxonomy" id="6130"/>
    <lineage>
        <taxon>Eukaryota</taxon>
        <taxon>Metazoa</taxon>
        <taxon>Cnidaria</taxon>
        <taxon>Anthozoa</taxon>
        <taxon>Hexacorallia</taxon>
        <taxon>Scleractinia</taxon>
        <taxon>Astrocoeniina</taxon>
        <taxon>Acroporidae</taxon>
        <taxon>Acropora</taxon>
    </lineage>
</organism>
<evidence type="ECO:0000256" key="4">
    <source>
        <dbReference type="ARBA" id="ARBA00023242"/>
    </source>
</evidence>
<keyword evidence="5" id="KW-1133">Transmembrane helix</keyword>
<evidence type="ECO:0000256" key="1">
    <source>
        <dbReference type="ARBA" id="ARBA00022670"/>
    </source>
</evidence>
<keyword evidence="1" id="KW-0645">Protease</keyword>
<dbReference type="GO" id="GO:0051603">
    <property type="term" value="P:proteolysis involved in protein catabolic process"/>
    <property type="evidence" value="ECO:0007669"/>
    <property type="project" value="InterPro"/>
</dbReference>
<dbReference type="PANTHER" id="PTHR32194:SF4">
    <property type="entry name" value="PROTEASOME SUBUNIT BETA TYPE-7"/>
    <property type="match status" value="1"/>
</dbReference>
<sequence>MHCMNDSTKTFKMAAIGGTVAQEHCGGFSFENCKSYQARICTTLFKINIDICLFMMVLFLGVIQEQQRILLLLIRIVPRFTTLLQIFSKYTQKDLCCCGAGTAADKEYVTQLISSNIQLHFLLDVRYDLIARIVTALRMLKQRLFRYQGYISAALVLGGVNLNGPTLHTVYPHGSTDKLPYVTMGYGSLAAMSVFESRCKPDMELDEAKKLVRDAIAAGIFNDLGSGSNVDLCIITKEGTEYLRPYDVANDKGVRQGRYSYKRGTTG</sequence>
<dbReference type="AlphaFoldDB" id="A0AAD9URV1"/>
<keyword evidence="5" id="KW-0472">Membrane</keyword>
<keyword evidence="6" id="KW-0647">Proteasome</keyword>
<accession>A0AAD9URV1</accession>
<dbReference type="GO" id="GO:0004298">
    <property type="term" value="F:threonine-type endopeptidase activity"/>
    <property type="evidence" value="ECO:0007669"/>
    <property type="project" value="UniProtKB-KW"/>
</dbReference>
<reference evidence="6" key="2">
    <citation type="journal article" date="2023" name="Science">
        <title>Genomic signatures of disease resistance in endangered staghorn corals.</title>
        <authorList>
            <person name="Vollmer S.V."/>
            <person name="Selwyn J.D."/>
            <person name="Despard B.A."/>
            <person name="Roesel C.L."/>
        </authorList>
    </citation>
    <scope>NUCLEOTIDE SEQUENCE</scope>
    <source>
        <strain evidence="6">K2</strain>
    </source>
</reference>
<keyword evidence="3" id="KW-0378">Hydrolase</keyword>
<dbReference type="SUPFAM" id="SSF56235">
    <property type="entry name" value="N-terminal nucleophile aminohydrolases (Ntn hydrolases)"/>
    <property type="match status" value="1"/>
</dbReference>
<gene>
    <name evidence="6" type="ORF">P5673_032489</name>
</gene>
<evidence type="ECO:0000313" key="7">
    <source>
        <dbReference type="Proteomes" id="UP001249851"/>
    </source>
</evidence>